<comment type="caution">
    <text evidence="3">The sequence shown here is derived from an EMBL/GenBank/DDBJ whole genome shotgun (WGS) entry which is preliminary data.</text>
</comment>
<name>A0ABM8RUR2_9BACT</name>
<feature type="compositionally biased region" description="Basic and acidic residues" evidence="2">
    <location>
        <begin position="1"/>
        <end position="13"/>
    </location>
</feature>
<evidence type="ECO:0000256" key="2">
    <source>
        <dbReference type="SAM" id="MobiDB-lite"/>
    </source>
</evidence>
<dbReference type="PROSITE" id="PS50293">
    <property type="entry name" value="TPR_REGION"/>
    <property type="match status" value="3"/>
</dbReference>
<feature type="repeat" description="TPR" evidence="1">
    <location>
        <begin position="125"/>
        <end position="158"/>
    </location>
</feature>
<evidence type="ECO:0000313" key="4">
    <source>
        <dbReference type="Proteomes" id="UP000675880"/>
    </source>
</evidence>
<dbReference type="PROSITE" id="PS50005">
    <property type="entry name" value="TPR"/>
    <property type="match status" value="4"/>
</dbReference>
<feature type="region of interest" description="Disordered" evidence="2">
    <location>
        <begin position="1"/>
        <end position="20"/>
    </location>
</feature>
<dbReference type="InterPro" id="IPR037919">
    <property type="entry name" value="OGT"/>
</dbReference>
<dbReference type="PANTHER" id="PTHR44366:SF1">
    <property type="entry name" value="UDP-N-ACETYLGLUCOSAMINE--PEPTIDE N-ACETYLGLUCOSAMINYLTRANSFERASE 110 KDA SUBUNIT"/>
    <property type="match status" value="1"/>
</dbReference>
<feature type="repeat" description="TPR" evidence="1">
    <location>
        <begin position="193"/>
        <end position="226"/>
    </location>
</feature>
<dbReference type="EMBL" id="CAJNBJ010000017">
    <property type="protein sequence ID" value="CAE6772899.1"/>
    <property type="molecule type" value="Genomic_DNA"/>
</dbReference>
<keyword evidence="1" id="KW-0802">TPR repeat</keyword>
<keyword evidence="4" id="KW-1185">Reference proteome</keyword>
<dbReference type="Pfam" id="PF00515">
    <property type="entry name" value="TPR_1"/>
    <property type="match status" value="1"/>
</dbReference>
<dbReference type="Pfam" id="PF13181">
    <property type="entry name" value="TPR_8"/>
    <property type="match status" value="1"/>
</dbReference>
<organism evidence="3 4">
    <name type="scientific">Nitrospira defluvii</name>
    <dbReference type="NCBI Taxonomy" id="330214"/>
    <lineage>
        <taxon>Bacteria</taxon>
        <taxon>Pseudomonadati</taxon>
        <taxon>Nitrospirota</taxon>
        <taxon>Nitrospiria</taxon>
        <taxon>Nitrospirales</taxon>
        <taxon>Nitrospiraceae</taxon>
        <taxon>Nitrospira</taxon>
    </lineage>
</organism>
<dbReference type="SUPFAM" id="SSF51197">
    <property type="entry name" value="Clavaminate synthase-like"/>
    <property type="match status" value="1"/>
</dbReference>
<dbReference type="SMART" id="SM00028">
    <property type="entry name" value="TPR"/>
    <property type="match status" value="7"/>
</dbReference>
<accession>A0ABM8RUR2</accession>
<dbReference type="RefSeq" id="WP_213043201.1">
    <property type="nucleotide sequence ID" value="NZ_CAJNBJ010000017.1"/>
</dbReference>
<reference evidence="3 4" key="1">
    <citation type="submission" date="2021-02" db="EMBL/GenBank/DDBJ databases">
        <authorList>
            <person name="Han P."/>
        </authorList>
    </citation>
    <scope>NUCLEOTIDE SEQUENCE [LARGE SCALE GENOMIC DNA]</scope>
    <source>
        <strain evidence="3">Candidatus Nitrospira sp. ZN2</strain>
    </source>
</reference>
<dbReference type="InterPro" id="IPR011990">
    <property type="entry name" value="TPR-like_helical_dom_sf"/>
</dbReference>
<proteinExistence type="predicted"/>
<dbReference type="SUPFAM" id="SSF48452">
    <property type="entry name" value="TPR-like"/>
    <property type="match status" value="1"/>
</dbReference>
<dbReference type="Pfam" id="PF13432">
    <property type="entry name" value="TPR_16"/>
    <property type="match status" value="2"/>
</dbReference>
<protein>
    <submittedName>
        <fullName evidence="3">TPR_REGION domain-containing protein</fullName>
    </submittedName>
</protein>
<evidence type="ECO:0000256" key="1">
    <source>
        <dbReference type="PROSITE-ProRule" id="PRU00339"/>
    </source>
</evidence>
<feature type="repeat" description="TPR" evidence="1">
    <location>
        <begin position="159"/>
        <end position="192"/>
    </location>
</feature>
<dbReference type="PANTHER" id="PTHR44366">
    <property type="entry name" value="UDP-N-ACETYLGLUCOSAMINE--PEPTIDE N-ACETYLGLUCOSAMINYLTRANSFERASE 110 KDA SUBUNIT"/>
    <property type="match status" value="1"/>
</dbReference>
<sequence>MNREERRREEKLHGKQAKHAVGESTFLRDAQLHHQAGRLDEAERGYRLLLDRRPSNPDALHGLGLLLYRRGHLKEALSRLAEARAADSRNPVYCFNHGVVLQRAGLLDEALEAYGRAIQLNPRYIEARTNLGNAYKDLRRLPEAQATYEEVLRLNPEHVEAHNNLGVVLKEQGRLEEAAGAYRRAIALKPNHAEAHNNLGLVLLEQGQTDEAIRSFERALQAHPGYGTALYNLGIAWIWREEMPRALRCFAETAQAKHAHGRPVTDTSVFRSRLKHDAEQVAYLLERGLLGDTWRGYHEALIHVLAQIEAAPGATPGNRVLVSPADLQPIAPSFNQLLYLAPCDTMPEGALASDLDSAAIEARYLGTQPEVTTIDGLLSEEALRRLREFCWTSTIWKKDYENGYIGAFLGDGFASPLLLQIAEELRRRLPRIFGRHRLTQAWAFKHDSARRGLNIHADAAAVNVNFWITPDEANLDPESGGLVVWDKEAPRDWDFKTYNSDSARGRIYDWLKEQGAREITIPYRANRAVLFNSDLFHETDDIAFKEGFTNRRINITLLYGHRHRP</sequence>
<dbReference type="Gene3D" id="1.25.40.10">
    <property type="entry name" value="Tetratricopeptide repeat domain"/>
    <property type="match status" value="3"/>
</dbReference>
<feature type="repeat" description="TPR" evidence="1">
    <location>
        <begin position="91"/>
        <end position="124"/>
    </location>
</feature>
<dbReference type="InterPro" id="IPR019734">
    <property type="entry name" value="TPR_rpt"/>
</dbReference>
<dbReference type="Proteomes" id="UP000675880">
    <property type="component" value="Unassembled WGS sequence"/>
</dbReference>
<evidence type="ECO:0000313" key="3">
    <source>
        <dbReference type="EMBL" id="CAE6772899.1"/>
    </source>
</evidence>
<gene>
    <name evidence="3" type="ORF">NSPZN2_40377</name>
</gene>